<feature type="domain" description="T6SS Phospholipase effector Tle1-like catalytic" evidence="1">
    <location>
        <begin position="307"/>
        <end position="431"/>
    </location>
</feature>
<protein>
    <submittedName>
        <fullName evidence="2">T6SS phospholipase effector Tle1-like catalytic domain-containing protein</fullName>
    </submittedName>
</protein>
<gene>
    <name evidence="2" type="ORF">ACFOND_10000</name>
</gene>
<dbReference type="PANTHER" id="PTHR33840">
    <property type="match status" value="1"/>
</dbReference>
<comment type="caution">
    <text evidence="2">The sequence shown here is derived from an EMBL/GenBank/DDBJ whole genome shotgun (WGS) entry which is preliminary data.</text>
</comment>
<proteinExistence type="predicted"/>
<evidence type="ECO:0000313" key="3">
    <source>
        <dbReference type="Proteomes" id="UP001595710"/>
    </source>
</evidence>
<evidence type="ECO:0000259" key="1">
    <source>
        <dbReference type="Pfam" id="PF09994"/>
    </source>
</evidence>
<accession>A0ABV7WSB7</accession>
<dbReference type="PANTHER" id="PTHR33840:SF1">
    <property type="entry name" value="TLE1 PHOSPHOLIPASE DOMAIN-CONTAINING PROTEIN"/>
    <property type="match status" value="1"/>
</dbReference>
<keyword evidence="3" id="KW-1185">Reference proteome</keyword>
<feature type="domain" description="T6SS Phospholipase effector Tle1-like catalytic" evidence="1">
    <location>
        <begin position="453"/>
        <end position="541"/>
    </location>
</feature>
<evidence type="ECO:0000313" key="2">
    <source>
        <dbReference type="EMBL" id="MFC3701972.1"/>
    </source>
</evidence>
<organism evidence="2 3">
    <name type="scientific">Reinekea marina</name>
    <dbReference type="NCBI Taxonomy" id="1310421"/>
    <lineage>
        <taxon>Bacteria</taxon>
        <taxon>Pseudomonadati</taxon>
        <taxon>Pseudomonadota</taxon>
        <taxon>Gammaproteobacteria</taxon>
        <taxon>Oceanospirillales</taxon>
        <taxon>Saccharospirillaceae</taxon>
        <taxon>Reinekea</taxon>
    </lineage>
</organism>
<dbReference type="Pfam" id="PF09994">
    <property type="entry name" value="T6SS_Tle1-like_cat"/>
    <property type="match status" value="2"/>
</dbReference>
<dbReference type="Proteomes" id="UP001595710">
    <property type="component" value="Unassembled WGS sequence"/>
</dbReference>
<sequence>MDSEISFDLQSELITEAIAKKTKKPTLLPLSFIAYRQLPHHIQQHYRADSKPLCKVEKDQLNSFRNNPLLDIWVKTGRKWVKETHFSHRYTSESIALIPLHALQEVNGEAESTYVHSESALQSSFAKKIAQNWGSEKLRSTNVHLSTQSGDVPQVSIANRGASVLTKGGKNVIPNIKDYAWQEGDTPSSVAMATRGHQDARGLFGFDTFYSNKNLPRAGNKVRIQHGWKLNLHGHAQNAKFVRLSWHGPVSGDHSFVFEGKHKDEVIDWQLDVELLPGDYTITAQSGETVTSQNIKILGSKTLQFGLFFDGTGKNYNADKHCETDEFEPSNIAKLYECYKPSMATGVGRHYIDGIGTVDVENEVKICQDVAPGWKEKLAQAFGYGMKVRMEEAYSRLVKFLSTIKCTEFEVLNLQIDVFGYSRGAASARAFINDFNKRTEAGGLPDQLLELDRINFRFLGLFETVGSVGIPGDKFNCPYNLNLDFSSANAVYQLCALHEQRAYFPLSSIKSKPGQLTPHNFKEEYIPGAHADIGGGQALAEHPKTATLSRFLVGYLKDNQKSKRKAERKVVTKIAKVKENYASWGGEFNVKRKEKLNENGSAINIHVEITLIRAINPKLEHYALDKMYQHAHKHYLPLHELNILELHRLRHDVPDKLVEHVNNAKKGSVQSMDWLKANYIELSHQPDAPKGDLLHVDKPEKNAVYTTPLGVRELFYNQCEKAL</sequence>
<reference evidence="3" key="1">
    <citation type="journal article" date="2019" name="Int. J. Syst. Evol. Microbiol.">
        <title>The Global Catalogue of Microorganisms (GCM) 10K type strain sequencing project: providing services to taxonomists for standard genome sequencing and annotation.</title>
        <authorList>
            <consortium name="The Broad Institute Genomics Platform"/>
            <consortium name="The Broad Institute Genome Sequencing Center for Infectious Disease"/>
            <person name="Wu L."/>
            <person name="Ma J."/>
        </authorList>
    </citation>
    <scope>NUCLEOTIDE SEQUENCE [LARGE SCALE GENOMIC DNA]</scope>
    <source>
        <strain evidence="3">CECT 8288</strain>
    </source>
</reference>
<name>A0ABV7WSB7_9GAMM</name>
<dbReference type="RefSeq" id="WP_377362935.1">
    <property type="nucleotide sequence ID" value="NZ_JBHRYN010000012.1"/>
</dbReference>
<dbReference type="EMBL" id="JBHRYN010000012">
    <property type="protein sequence ID" value="MFC3701972.1"/>
    <property type="molecule type" value="Genomic_DNA"/>
</dbReference>
<dbReference type="InterPro" id="IPR018712">
    <property type="entry name" value="Tle1-like_cat"/>
</dbReference>